<dbReference type="PROSITE" id="PS51257">
    <property type="entry name" value="PROKAR_LIPOPROTEIN"/>
    <property type="match status" value="1"/>
</dbReference>
<evidence type="ECO:0000256" key="1">
    <source>
        <dbReference type="SAM" id="SignalP"/>
    </source>
</evidence>
<name>A0ABV7GJJ3_9GAMM</name>
<gene>
    <name evidence="2" type="ORF">ACFOE0_15710</name>
</gene>
<reference evidence="3" key="1">
    <citation type="journal article" date="2019" name="Int. J. Syst. Evol. Microbiol.">
        <title>The Global Catalogue of Microorganisms (GCM) 10K type strain sequencing project: providing services to taxonomists for standard genome sequencing and annotation.</title>
        <authorList>
            <consortium name="The Broad Institute Genomics Platform"/>
            <consortium name="The Broad Institute Genome Sequencing Center for Infectious Disease"/>
            <person name="Wu L."/>
            <person name="Ma J."/>
        </authorList>
    </citation>
    <scope>NUCLEOTIDE SEQUENCE [LARGE SCALE GENOMIC DNA]</scope>
    <source>
        <strain evidence="3">KCTC 52277</strain>
    </source>
</reference>
<keyword evidence="3" id="KW-1185">Reference proteome</keyword>
<dbReference type="RefSeq" id="WP_248936131.1">
    <property type="nucleotide sequence ID" value="NZ_JAKILF010000004.1"/>
</dbReference>
<proteinExistence type="predicted"/>
<evidence type="ECO:0000313" key="2">
    <source>
        <dbReference type="EMBL" id="MFC3139616.1"/>
    </source>
</evidence>
<organism evidence="2 3">
    <name type="scientific">Shewanella submarina</name>
    <dbReference type="NCBI Taxonomy" id="2016376"/>
    <lineage>
        <taxon>Bacteria</taxon>
        <taxon>Pseudomonadati</taxon>
        <taxon>Pseudomonadota</taxon>
        <taxon>Gammaproteobacteria</taxon>
        <taxon>Alteromonadales</taxon>
        <taxon>Shewanellaceae</taxon>
        <taxon>Shewanella</taxon>
    </lineage>
</organism>
<dbReference type="EMBL" id="JBHRTD010000017">
    <property type="protein sequence ID" value="MFC3139616.1"/>
    <property type="molecule type" value="Genomic_DNA"/>
</dbReference>
<sequence length="236" mass="26564">MKNSLKYLLVLVCIIFMQACRLTPEPEVKSTNTNEPLLGNSKVVAVFNFTISKDLNLMADFGSELESHVYKVLEANGYTAVKNREILSIIEGVKSNYSGFYDAITGERDDGQYREFKLKVKDSIIEHTNADTLLTINVFKTSAKFDGHKAYWDNTEDTSYQIPNFIFDERKGYLPAISVQVTSTHLDDNKVVERVQGLQTLNKNNGSGFDIHPDDYHLHMNTIGLVLTNGATKQAK</sequence>
<evidence type="ECO:0000313" key="3">
    <source>
        <dbReference type="Proteomes" id="UP001595621"/>
    </source>
</evidence>
<comment type="caution">
    <text evidence="2">The sequence shown here is derived from an EMBL/GenBank/DDBJ whole genome shotgun (WGS) entry which is preliminary data.</text>
</comment>
<keyword evidence="1" id="KW-0732">Signal</keyword>
<protein>
    <submittedName>
        <fullName evidence="2">Uncharacterized protein</fullName>
    </submittedName>
</protein>
<feature type="signal peptide" evidence="1">
    <location>
        <begin position="1"/>
        <end position="19"/>
    </location>
</feature>
<accession>A0ABV7GJJ3</accession>
<feature type="chain" id="PRO_5046084296" evidence="1">
    <location>
        <begin position="20"/>
        <end position="236"/>
    </location>
</feature>
<dbReference type="Proteomes" id="UP001595621">
    <property type="component" value="Unassembled WGS sequence"/>
</dbReference>